<reference evidence="5 6" key="1">
    <citation type="submission" date="2020-08" db="EMBL/GenBank/DDBJ databases">
        <authorList>
            <person name="Liu C."/>
            <person name="Sun Q."/>
        </authorList>
    </citation>
    <scope>NUCLEOTIDE SEQUENCE [LARGE SCALE GENOMIC DNA]</scope>
    <source>
        <strain evidence="5 6">NSJ-62</strain>
    </source>
</reference>
<dbReference type="Pfam" id="PF07523">
    <property type="entry name" value="Big_3"/>
    <property type="match status" value="1"/>
</dbReference>
<dbReference type="Proteomes" id="UP000515960">
    <property type="component" value="Chromosome"/>
</dbReference>
<dbReference type="GO" id="GO:0046872">
    <property type="term" value="F:metal ion binding"/>
    <property type="evidence" value="ECO:0007669"/>
    <property type="project" value="InterPro"/>
</dbReference>
<dbReference type="Pfam" id="PF00395">
    <property type="entry name" value="SLH"/>
    <property type="match status" value="3"/>
</dbReference>
<dbReference type="EMBL" id="CP060490">
    <property type="protein sequence ID" value="QNL45026.1"/>
    <property type="molecule type" value="Genomic_DNA"/>
</dbReference>
<sequence>MRKKSQRFLSLFLSLVTVVQMVGVVPAAAADNRLSGAGTAENPYQISSEDDLALMTEQLNGTGAADFVNAYYQVTQDIELEEEVTPIATFSGVLDGDGHTISGLTVDSSTTQAALILANNGTISDLGMTHVSISGTPSSGDVKRAAFAIENHGAIENCYATGSLSGGWRVGGIATQNYGTVENCYFVGSVSGNWETGGIVAWCAETANSITNCYAKVTGSATNSSIGAITGYAYAPTILKGNVALDGALTSKGSISRICGKEKSTPITYQNNLSCEDLLINGSKITDGTADNKNGLNKTAAELTQQETYTAIGWDFENVWTMDETLGRPTLRSCPESADAVEYPMPEGSGTEESPYCIADEENLKLVIAAINSSVGGYAEAYYQLTDDITVNGAIPSVFTFSGVFDGNGHSIDGYELSTSDETDALFRKNEGTIRRLALTDVEVTGPGTPETSRRAPLCFQNYGTIEECFVTGNVSGGHRAGGIVAENYKTIQNCYFKGDVVGGCETAGITAWNQTTGIVKNCYVSGSITTLSNNSGFIGGYGYTGTLYQGNVVLSGSALTTESAKNYARICGRNNGTPTYTDNLACEDVTLNGQLVTDGAADNINGLNKTAAELTQQETYAAIGWDFDTVWTMDETLGRPALRSCREKAPEVDVEQPDKQTFTVSSPDQDLVATVYVTADNELGYSVRLNESDVLLRASLGLTVNGVDMGQDITLGNPVMTTDNETYATRGMHTTARNHYNQAAFSVTHEDGAAMTLNVRAYDDGIAFQYVMPDGSVTISGDDTRFALPTSAKAFFQYGDNADGSESYEGIRNMQGVTTASTVAGIGKGRLLCALPTFQLADKSAYVCITEANIYDWSGMGLRAEGDGVLKAEYWDANGKTFTTEEDSPWRVAIIADNLTDFVNSDMVTNVSEPEDESLFTDKSYIQPGRSVWTTQGGGASTVEGYKEYSKYASQLGIEFNLIEARTGFGDTLEQQFKAIKEIADYSAELENPVKIWIWEDAPTTRYAGGLYVEANARAFLQSCKDAGVVGVKIDHIHSEAPDKVSFYENFNKLAAEYKIMVSYHNPSKPSGLSRTYPNEMTREAIRGLQYKTDPNENAILPFTRLLAGGADYTPMNFTNGSKLGSASWVHMLANTVIMTSPYLQFSENPKNMVGQVYTDFIKAVPSVWDETTVLEQSEIGKAAAYLRRSGEDWYLAVQNSANGAQEMTFDLDFLGEGDWYADIYYDNLNVAATVKRRVEQVTKESSLTAQIRSGGGYVVRLTKTPISYEPEEGKTYEINTVEDMDLIRQHPDASFNLNADLTLSGTFRPIPVLNGTINGNGHTITGLRVSNTDASAALILQNNGIIRQMGLTDVLIDGPYTSDNSWRASLCVKNYGAIEECYALGSVSGGHRNGGLVSENYNTIKNCYFIGALESNYETGGITSWNQDGTASVVNCYAAGDYVSRHNNIGFISGYAYSGTRMTGNVALNGSLRASNNSARICGRNNGVDEATTYQNNLACSDILVNGAVITDGALNNKNGQDKTAADLKQQATYADIGWDFDKVWSMDAVLGRPVLKNVAEKSVQREITTADTIWRYLDDGADPAAGKDSRTAWTLPSFDDSSWSVGKGSFGAKKGAVSDLGGGCVPNTLLRQYKADGKTDKEAFFFRTTVTVDNPSDIEAITGSITYDDAAIVYLNGQVIAAFDADNITENLQYGGSNASDPKVGIISATGAARIASLLKAGENTVAVELHQGRAESSDIYMDMTSFVFEKVHVVEQNSISLSPGSNESQMNFSWYASTEEAGTVLVAKTSQLADGAMPADAQQVTAQSAESNKSGFYSNQCTVTGLEADTEYAYQLVNGSTVSPVYRFTTAQSGAFKFLFAGDPQLGASGDLTSDNSGWASTLAAAAQKVPDAAFLLSAGDQVNTADNEAQYSAYLEQTQLYNLPVATVVGNHDSASNAYGQHFNVANESSYGRTNAGGDYWFCYNGVLFMVLNVNNMSAAEHQAFMKNAIDKNQDASWKVVAMHHSVYSVANHATESDILQRRNELVPIFKALDVDVVLQGHDHVYVRSYMMDGLTPVADPAEYDTPEMNSVTDTDDILYITANSASGSKYYEIKNESFDYAAVKSQEHAPTYSEVSVSASQFRITTYRTNDGTVLDTFAINRSAEEPVVTGIEVTTAPSKLSYTAGENFSAAGMVVTAAYSDGTSRAVTDYTVTPDRALTADDTAVTISYQGFTARVAITVTESSGSGSGGSGSSGSSATYVITVKSAANGTISVSHKSATKNDTVAITVKPDAGYELDTLKAFDKNGDKVKVVEKNGKYTFTMPASKVTVEATFVESKTLDNPFTDVNEDAYYFDAVLWAVKNGVTSGTTATTFAPSATCTRAQAVTFLWRAMGSPEPTMTGNPFSDVAANTYYYKAVLWAVEQGITVGTTDTTFSPNAHCSRAQIVTFLWRSAESPKASAVNPFADVATDAYYADAVLWAAEEGITSGTTETTFSPNADCTRAQIVTFLWRAMAE</sequence>
<feature type="signal peptide" evidence="3">
    <location>
        <begin position="1"/>
        <end position="29"/>
    </location>
</feature>
<feature type="domain" description="SLH" evidence="4">
    <location>
        <begin position="2391"/>
        <end position="2447"/>
    </location>
</feature>
<dbReference type="InterPro" id="IPR044060">
    <property type="entry name" value="Bacterial_rp_domain"/>
</dbReference>
<dbReference type="SUPFAM" id="SSF56300">
    <property type="entry name" value="Metallo-dependent phosphatases"/>
    <property type="match status" value="1"/>
</dbReference>
<dbReference type="InterPro" id="IPR019563">
    <property type="entry name" value="GH97_catalytic"/>
</dbReference>
<protein>
    <submittedName>
        <fullName evidence="5">Glycoside hydrolase family 97 N-terminal domain-containing protein</fullName>
    </submittedName>
</protein>
<dbReference type="InterPro" id="IPR004843">
    <property type="entry name" value="Calcineurin-like_PHP"/>
</dbReference>
<dbReference type="Gene3D" id="3.20.20.70">
    <property type="entry name" value="Aldolase class I"/>
    <property type="match status" value="1"/>
</dbReference>
<dbReference type="InterPro" id="IPR008963">
    <property type="entry name" value="Purple_acid_Pase-like_N"/>
</dbReference>
<feature type="domain" description="SLH" evidence="4">
    <location>
        <begin position="2448"/>
        <end position="2503"/>
    </location>
</feature>
<dbReference type="PANTHER" id="PTHR35803:SF2">
    <property type="entry name" value="RETAINING ALPHA-GALACTOSIDASE"/>
    <property type="match status" value="1"/>
</dbReference>
<dbReference type="InterPro" id="IPR022038">
    <property type="entry name" value="Ig-like_bact"/>
</dbReference>
<dbReference type="InterPro" id="IPR015914">
    <property type="entry name" value="PAPs_N"/>
</dbReference>
<dbReference type="Pfam" id="PF16656">
    <property type="entry name" value="Pur_ac_phosph_N"/>
    <property type="match status" value="1"/>
</dbReference>
<proteinExistence type="predicted"/>
<dbReference type="InterPro" id="IPR029483">
    <property type="entry name" value="GH97_C"/>
</dbReference>
<dbReference type="Gene3D" id="3.60.21.10">
    <property type="match status" value="1"/>
</dbReference>
<dbReference type="InterPro" id="IPR011050">
    <property type="entry name" value="Pectin_lyase_fold/virulence"/>
</dbReference>
<organism evidence="5 6">
    <name type="scientific">Oscillibacter hominis</name>
    <dbReference type="NCBI Taxonomy" id="2763056"/>
    <lineage>
        <taxon>Bacteria</taxon>
        <taxon>Bacillati</taxon>
        <taxon>Bacillota</taxon>
        <taxon>Clostridia</taxon>
        <taxon>Eubacteriales</taxon>
        <taxon>Oscillospiraceae</taxon>
        <taxon>Oscillibacter</taxon>
    </lineage>
</organism>
<accession>A0A7G9B645</accession>
<dbReference type="PROSITE" id="PS51272">
    <property type="entry name" value="SLH"/>
    <property type="match status" value="3"/>
</dbReference>
<dbReference type="InterPro" id="IPR001119">
    <property type="entry name" value="SLH_dom"/>
</dbReference>
<keyword evidence="6" id="KW-1185">Reference proteome</keyword>
<dbReference type="InterPro" id="IPR013785">
    <property type="entry name" value="Aldolase_TIM"/>
</dbReference>
<dbReference type="SUPFAM" id="SSF51126">
    <property type="entry name" value="Pectin lyase-like"/>
    <property type="match status" value="1"/>
</dbReference>
<dbReference type="Pfam" id="PF14508">
    <property type="entry name" value="GH97_N"/>
    <property type="match status" value="1"/>
</dbReference>
<gene>
    <name evidence="5" type="ORF">H8790_03025</name>
</gene>
<dbReference type="Gene3D" id="2.60.120.260">
    <property type="entry name" value="Galactose-binding domain-like"/>
    <property type="match status" value="1"/>
</dbReference>
<dbReference type="Gene3D" id="2.160.20.110">
    <property type="match status" value="3"/>
</dbReference>
<evidence type="ECO:0000259" key="4">
    <source>
        <dbReference type="PROSITE" id="PS51272"/>
    </source>
</evidence>
<dbReference type="InterPro" id="IPR029486">
    <property type="entry name" value="GH97_N"/>
</dbReference>
<dbReference type="Pfam" id="PF14509">
    <property type="entry name" value="GH97_C"/>
    <property type="match status" value="1"/>
</dbReference>
<dbReference type="Pfam" id="PF00149">
    <property type="entry name" value="Metallophos"/>
    <property type="match status" value="1"/>
</dbReference>
<keyword evidence="5" id="KW-0378">Hydrolase</keyword>
<feature type="chain" id="PRO_5028882171" evidence="3">
    <location>
        <begin position="30"/>
        <end position="2503"/>
    </location>
</feature>
<dbReference type="GO" id="GO:0003993">
    <property type="term" value="F:acid phosphatase activity"/>
    <property type="evidence" value="ECO:0007669"/>
    <property type="project" value="InterPro"/>
</dbReference>
<evidence type="ECO:0000256" key="3">
    <source>
        <dbReference type="SAM" id="SignalP"/>
    </source>
</evidence>
<dbReference type="Gene3D" id="2.70.98.10">
    <property type="match status" value="1"/>
</dbReference>
<feature type="domain" description="SLH" evidence="4">
    <location>
        <begin position="2327"/>
        <end position="2390"/>
    </location>
</feature>
<dbReference type="RefSeq" id="WP_187333545.1">
    <property type="nucleotide sequence ID" value="NZ_CP060490.1"/>
</dbReference>
<dbReference type="InterPro" id="IPR014718">
    <property type="entry name" value="GH-type_carb-bd"/>
</dbReference>
<evidence type="ECO:0000313" key="5">
    <source>
        <dbReference type="EMBL" id="QNL45026.1"/>
    </source>
</evidence>
<dbReference type="InterPro" id="IPR052720">
    <property type="entry name" value="Glycosyl_hydrolase_97"/>
</dbReference>
<dbReference type="PANTHER" id="PTHR35803">
    <property type="entry name" value="GLUCAN 1,4-ALPHA-GLUCOSIDASE SUSB-RELATED"/>
    <property type="match status" value="1"/>
</dbReference>
<dbReference type="Gene3D" id="2.60.40.3630">
    <property type="match status" value="1"/>
</dbReference>
<dbReference type="Pfam" id="PF10566">
    <property type="entry name" value="Glyco_hydro_97"/>
    <property type="match status" value="1"/>
</dbReference>
<dbReference type="InterPro" id="IPR029052">
    <property type="entry name" value="Metallo-depent_PP-like"/>
</dbReference>
<dbReference type="SUPFAM" id="SSF49363">
    <property type="entry name" value="Purple acid phosphatase, N-terminal domain"/>
    <property type="match status" value="1"/>
</dbReference>
<evidence type="ECO:0000313" key="6">
    <source>
        <dbReference type="Proteomes" id="UP000515960"/>
    </source>
</evidence>
<dbReference type="GO" id="GO:0030246">
    <property type="term" value="F:carbohydrate binding"/>
    <property type="evidence" value="ECO:0007669"/>
    <property type="project" value="InterPro"/>
</dbReference>
<dbReference type="Pfam" id="PF18998">
    <property type="entry name" value="Flg_new_2"/>
    <property type="match status" value="1"/>
</dbReference>
<keyword evidence="1 3" id="KW-0732">Signal</keyword>
<keyword evidence="2" id="KW-0677">Repeat</keyword>
<evidence type="ECO:0000256" key="1">
    <source>
        <dbReference type="ARBA" id="ARBA00022729"/>
    </source>
</evidence>
<evidence type="ECO:0000256" key="2">
    <source>
        <dbReference type="ARBA" id="ARBA00022737"/>
    </source>
</evidence>
<dbReference type="KEGG" id="ohi:H8790_03025"/>
<name>A0A7G9B645_9FIRM</name>